<proteinExistence type="predicted"/>
<evidence type="ECO:0000313" key="3">
    <source>
        <dbReference type="Proteomes" id="UP000186323"/>
    </source>
</evidence>
<accession>A0A1K1LH84</accession>
<dbReference type="KEGG" id="dpg:DESPIGER_2255"/>
<gene>
    <name evidence="2" type="ORF">DESPIGER_2255</name>
</gene>
<feature type="compositionally biased region" description="Polar residues" evidence="1">
    <location>
        <begin position="502"/>
        <end position="521"/>
    </location>
</feature>
<dbReference type="EMBL" id="LT630450">
    <property type="protein sequence ID" value="SFV74077.1"/>
    <property type="molecule type" value="Genomic_DNA"/>
</dbReference>
<keyword evidence="3" id="KW-1185">Reference proteome</keyword>
<protein>
    <recommendedName>
        <fullName evidence="4">Leucine-binding protein domain-containing protein</fullName>
    </recommendedName>
</protein>
<dbReference type="InterPro" id="IPR028082">
    <property type="entry name" value="Peripla_BP_I"/>
</dbReference>
<dbReference type="AlphaFoldDB" id="A0A1K1LH84"/>
<dbReference type="Gene3D" id="3.40.50.2300">
    <property type="match status" value="2"/>
</dbReference>
<evidence type="ECO:0000256" key="1">
    <source>
        <dbReference type="SAM" id="MobiDB-lite"/>
    </source>
</evidence>
<organism evidence="2 3">
    <name type="scientific">Desulfovibrio piger</name>
    <dbReference type="NCBI Taxonomy" id="901"/>
    <lineage>
        <taxon>Bacteria</taxon>
        <taxon>Pseudomonadati</taxon>
        <taxon>Thermodesulfobacteriota</taxon>
        <taxon>Desulfovibrionia</taxon>
        <taxon>Desulfovibrionales</taxon>
        <taxon>Desulfovibrionaceae</taxon>
        <taxon>Desulfovibrio</taxon>
    </lineage>
</organism>
<feature type="compositionally biased region" description="Polar residues" evidence="1">
    <location>
        <begin position="529"/>
        <end position="539"/>
    </location>
</feature>
<dbReference type="Proteomes" id="UP000186323">
    <property type="component" value="Chromosome I"/>
</dbReference>
<reference evidence="3" key="1">
    <citation type="submission" date="2016-10" db="EMBL/GenBank/DDBJ databases">
        <authorList>
            <person name="Wegmann U."/>
        </authorList>
    </citation>
    <scope>NUCLEOTIDE SEQUENCE [LARGE SCALE GENOMIC DNA]</scope>
</reference>
<name>A0A1K1LH84_9BACT</name>
<feature type="region of interest" description="Disordered" evidence="1">
    <location>
        <begin position="502"/>
        <end position="539"/>
    </location>
</feature>
<dbReference type="SUPFAM" id="SSF53822">
    <property type="entry name" value="Periplasmic binding protein-like I"/>
    <property type="match status" value="1"/>
</dbReference>
<evidence type="ECO:0000313" key="2">
    <source>
        <dbReference type="EMBL" id="SFV74077.1"/>
    </source>
</evidence>
<evidence type="ECO:0008006" key="4">
    <source>
        <dbReference type="Google" id="ProtNLM"/>
    </source>
</evidence>
<sequence length="539" mass="58101">MSPPCPHATFPPLAPRRRAGYDSRLARERRSCPSRARRHVRHAVCLRHAFTGHPVPARPAPWKRAPFQPCTAMKNSCSSRVFLPLLLLLVLALSACQFPAAPSKAPAPKPATPTGPHIALALPSSGPYAGVAAKIRNGAEIALRELQAGGLLAQLHVVDTSKPDWNAQIAALPPSCIMVGGPLQAPIFKQLQTSGMLEKRVFFAFMPSLLPGDEGVRAWRFFPSPQDQIDRLVGFVTEDLGLRTFGAFYPTDNYGPRMTGLLDQKLAGMGITLHSASYTPGQSSTWSGQAATLINPTAQENITAPIPQTPFEALFLPDSWKNMNLLTTSLMYNGEDRLVLLGTTLWEQGLDGKTVAEPDRYALAVFPAAWDPTQAPAALRAPGTDFWVALGYDFVRFAVRMAFDSRPPAATVNAQAAGMKLQWAMAPLSWDDKGIAHQKLHLFQPGANGMEPLDLARFRNMREAILQRAALRMQGLPTVDEQGNSLIPGLPGMSAGPAVLNTPASTSPTPGVAPLSTTPQPSYKLRLSPATTGTTRTAR</sequence>